<evidence type="ECO:0000259" key="3">
    <source>
        <dbReference type="Pfam" id="PF01978"/>
    </source>
</evidence>
<dbReference type="InterPro" id="IPR002831">
    <property type="entry name" value="Tscrpt_reg_TrmB_N"/>
</dbReference>
<dbReference type="Pfam" id="PF01978">
    <property type="entry name" value="TrmB"/>
    <property type="match status" value="1"/>
</dbReference>
<organism evidence="5 6">
    <name type="scientific">Halalkaliarchaeum desulfuricum</name>
    <dbReference type="NCBI Taxonomy" id="2055893"/>
    <lineage>
        <taxon>Archaea</taxon>
        <taxon>Methanobacteriati</taxon>
        <taxon>Methanobacteriota</taxon>
        <taxon>Stenosarchaea group</taxon>
        <taxon>Halobacteria</taxon>
        <taxon>Halobacteriales</taxon>
        <taxon>Haloferacaceae</taxon>
        <taxon>Halalkaliarchaeum</taxon>
    </lineage>
</organism>
<dbReference type="InterPro" id="IPR051797">
    <property type="entry name" value="TrmB-like"/>
</dbReference>
<dbReference type="Gene3D" id="1.10.10.10">
    <property type="entry name" value="Winged helix-like DNA-binding domain superfamily/Winged helix DNA-binding domain"/>
    <property type="match status" value="1"/>
</dbReference>
<dbReference type="InterPro" id="IPR036388">
    <property type="entry name" value="WH-like_DNA-bd_sf"/>
</dbReference>
<feature type="domain" description="Transcription regulator TrmB C-terminal" evidence="4">
    <location>
        <begin position="111"/>
        <end position="370"/>
    </location>
</feature>
<gene>
    <name evidence="5" type="ORF">AArcSl_3128</name>
</gene>
<protein>
    <submittedName>
        <fullName evidence="5">TrmB family transcriptional regulator</fullName>
    </submittedName>
</protein>
<evidence type="ECO:0000313" key="6">
    <source>
        <dbReference type="Proteomes" id="UP000263012"/>
    </source>
</evidence>
<dbReference type="PANTHER" id="PTHR34293">
    <property type="entry name" value="HTH-TYPE TRANSCRIPTIONAL REGULATOR TRMBL2"/>
    <property type="match status" value="1"/>
</dbReference>
<sequence length="398" mass="44317">MDTADLRRALEEAGLSQYQADAYTALLRLGSASATEVADACDVPSARIYDVLGDLEERGYVETYDQERLRAQACNPDDVLEDLRNRADRLATAAEEIENRWEQPDLEEHRVSIVKRFDTVFDRATRLVSEAENEVQVAVTPDGYEELEPALRSAHESGALVKVSIHTGRGEGATALPDEERFDGAVTEIRHRQLPTPFLALVDRTVTCFSPHRESLNEYGVLVDDHTLSYVFHWYFRTCLWEVWPVVYDDRNIEPPISYTDIRRFVRECEPLLAEGAEITVRVEGYATETGRSMTVEGILRDLAYVGDSTGRDIPLSHLAGQVTVYLERTDGTDGSEHATEPGVGSLESVSVGGWGAVIEDIEARRLTVTAIEGDERESQREPSGRNSRPLDATGATK</sequence>
<evidence type="ECO:0000256" key="2">
    <source>
        <dbReference type="SAM" id="MobiDB-lite"/>
    </source>
</evidence>
<reference evidence="6" key="1">
    <citation type="submission" date="2017-11" db="EMBL/GenBank/DDBJ databases">
        <title>Phenotypic and genomic properties of facultatively anaerobic sulfur-reducing natronoarchaea from hypersaline soda lakes.</title>
        <authorList>
            <person name="Sorokin D.Y."/>
            <person name="Kublanov I.V."/>
            <person name="Roman P."/>
            <person name="Sinninghe Damste J.S."/>
            <person name="Golyshin P.N."/>
            <person name="Rojo D."/>
            <person name="Ciordia S."/>
            <person name="Mena M.D.C."/>
            <person name="Ferrer M."/>
            <person name="Messina E."/>
            <person name="Smedile F."/>
            <person name="La Spada G."/>
            <person name="La Cono V."/>
            <person name="Yakimov M.M."/>
        </authorList>
    </citation>
    <scope>NUCLEOTIDE SEQUENCE [LARGE SCALE GENOMIC DNA]</scope>
    <source>
        <strain evidence="6">AArc-Sl</strain>
    </source>
</reference>
<evidence type="ECO:0000256" key="1">
    <source>
        <dbReference type="ARBA" id="ARBA00007287"/>
    </source>
</evidence>
<dbReference type="Proteomes" id="UP000263012">
    <property type="component" value="Chromosome"/>
</dbReference>
<dbReference type="SUPFAM" id="SSF46785">
    <property type="entry name" value="Winged helix' DNA-binding domain"/>
    <property type="match status" value="1"/>
</dbReference>
<dbReference type="Pfam" id="PF11495">
    <property type="entry name" value="Regulator_TrmB"/>
    <property type="match status" value="1"/>
</dbReference>
<name>A0A343TNR3_9EURY</name>
<dbReference type="RefSeq" id="WP_119821312.1">
    <property type="nucleotide sequence ID" value="NZ_CP025066.1"/>
</dbReference>
<dbReference type="AlphaFoldDB" id="A0A343TNR3"/>
<dbReference type="PANTHER" id="PTHR34293:SF1">
    <property type="entry name" value="HTH-TYPE TRANSCRIPTIONAL REGULATOR TRMBL2"/>
    <property type="match status" value="1"/>
</dbReference>
<comment type="similarity">
    <text evidence="1">Belongs to the transcriptional regulator TrmB family.</text>
</comment>
<accession>A0A343TNR3</accession>
<dbReference type="InterPro" id="IPR036390">
    <property type="entry name" value="WH_DNA-bd_sf"/>
</dbReference>
<evidence type="ECO:0000259" key="4">
    <source>
        <dbReference type="Pfam" id="PF11495"/>
    </source>
</evidence>
<dbReference type="InterPro" id="IPR021586">
    <property type="entry name" value="Tscrpt_reg_TrmB_C"/>
</dbReference>
<dbReference type="KEGG" id="hdf:AArcSl_3128"/>
<feature type="domain" description="Transcription regulator TrmB N-terminal" evidence="3">
    <location>
        <begin position="10"/>
        <end position="73"/>
    </location>
</feature>
<dbReference type="EMBL" id="CP025066">
    <property type="protein sequence ID" value="AUX10735.1"/>
    <property type="molecule type" value="Genomic_DNA"/>
</dbReference>
<feature type="region of interest" description="Disordered" evidence="2">
    <location>
        <begin position="370"/>
        <end position="398"/>
    </location>
</feature>
<dbReference type="OrthoDB" id="96194at2157"/>
<dbReference type="GeneID" id="37879493"/>
<evidence type="ECO:0000313" key="5">
    <source>
        <dbReference type="EMBL" id="AUX10735.1"/>
    </source>
</evidence>
<dbReference type="CDD" id="cd09124">
    <property type="entry name" value="PLDc_like_TrmB_middle"/>
    <property type="match status" value="1"/>
</dbReference>
<keyword evidence="6" id="KW-1185">Reference proteome</keyword>
<dbReference type="SUPFAM" id="SSF159071">
    <property type="entry name" value="TrmB C-terminal domain-like"/>
    <property type="match status" value="1"/>
</dbReference>
<proteinExistence type="inferred from homology"/>